<organism evidence="1">
    <name type="scientific">Tanacetum cinerariifolium</name>
    <name type="common">Dalmatian daisy</name>
    <name type="synonym">Chrysanthemum cinerariifolium</name>
    <dbReference type="NCBI Taxonomy" id="118510"/>
    <lineage>
        <taxon>Eukaryota</taxon>
        <taxon>Viridiplantae</taxon>
        <taxon>Streptophyta</taxon>
        <taxon>Embryophyta</taxon>
        <taxon>Tracheophyta</taxon>
        <taxon>Spermatophyta</taxon>
        <taxon>Magnoliopsida</taxon>
        <taxon>eudicotyledons</taxon>
        <taxon>Gunneridae</taxon>
        <taxon>Pentapetalae</taxon>
        <taxon>asterids</taxon>
        <taxon>campanulids</taxon>
        <taxon>Asterales</taxon>
        <taxon>Asteraceae</taxon>
        <taxon>Asteroideae</taxon>
        <taxon>Anthemideae</taxon>
        <taxon>Anthemidinae</taxon>
        <taxon>Tanacetum</taxon>
    </lineage>
</organism>
<reference evidence="1" key="1">
    <citation type="journal article" date="2019" name="Sci. Rep.">
        <title>Draft genome of Tanacetum cinerariifolium, the natural source of mosquito coil.</title>
        <authorList>
            <person name="Yamashiro T."/>
            <person name="Shiraishi A."/>
            <person name="Satake H."/>
            <person name="Nakayama K."/>
        </authorList>
    </citation>
    <scope>NUCLEOTIDE SEQUENCE</scope>
</reference>
<feature type="non-terminal residue" evidence="1">
    <location>
        <position position="113"/>
    </location>
</feature>
<gene>
    <name evidence="1" type="ORF">Tci_850079</name>
</gene>
<proteinExistence type="predicted"/>
<comment type="caution">
    <text evidence="1">The sequence shown here is derived from an EMBL/GenBank/DDBJ whole genome shotgun (WGS) entry which is preliminary data.</text>
</comment>
<dbReference type="AlphaFoldDB" id="A0A699QSF8"/>
<accession>A0A699QSF8</accession>
<protein>
    <submittedName>
        <fullName evidence="1">Uncharacterized protein</fullName>
    </submittedName>
</protein>
<name>A0A699QSF8_TANCI</name>
<sequence length="113" mass="13657">MKLTAHYQMYAMIFREGLYYCFLHPNGLIPYIRFTKIIVDHYMIVNPDIPRRLHVHYHRVKNYKVVKSTLNSGRNKEEEGINSPEWMLTEEMKLTAHYQMYAMIFRVDVPMTK</sequence>
<dbReference type="EMBL" id="BKCJ011064068">
    <property type="protein sequence ID" value="GFC78109.1"/>
    <property type="molecule type" value="Genomic_DNA"/>
</dbReference>
<evidence type="ECO:0000313" key="1">
    <source>
        <dbReference type="EMBL" id="GFC78109.1"/>
    </source>
</evidence>